<proteinExistence type="predicted"/>
<reference evidence="3 4" key="1">
    <citation type="submission" date="2016-10" db="EMBL/GenBank/DDBJ databases">
        <authorList>
            <person name="de Groot N.N."/>
        </authorList>
    </citation>
    <scope>NUCLEOTIDE SEQUENCE [LARGE SCALE GENOMIC DNA]</scope>
    <source>
        <strain evidence="3 4">DSM 11363</strain>
    </source>
</reference>
<keyword evidence="3" id="KW-0378">Hydrolase</keyword>
<dbReference type="PANTHER" id="PTHR23028">
    <property type="entry name" value="ACETYLTRANSFERASE"/>
    <property type="match status" value="1"/>
</dbReference>
<dbReference type="GO" id="GO:0016787">
    <property type="term" value="F:hydrolase activity"/>
    <property type="evidence" value="ECO:0007669"/>
    <property type="project" value="UniProtKB-KW"/>
</dbReference>
<feature type="transmembrane region" description="Helical" evidence="1">
    <location>
        <begin position="12"/>
        <end position="37"/>
    </location>
</feature>
<feature type="transmembrane region" description="Helical" evidence="1">
    <location>
        <begin position="223"/>
        <end position="242"/>
    </location>
</feature>
<keyword evidence="1" id="KW-0472">Membrane</keyword>
<dbReference type="Proteomes" id="UP000182332">
    <property type="component" value="Unassembled WGS sequence"/>
</dbReference>
<evidence type="ECO:0000256" key="1">
    <source>
        <dbReference type="SAM" id="Phobius"/>
    </source>
</evidence>
<sequence>MQNVKRFHALDSLRGICAIAVVLYHTHLVGSITEWAFFSNADLFVEFFFVLSGFVMAHAYGSKRQLDFSHFLISRTFRLLPLHAFMLGVFIALELLKYVAYKQGFSFNQTPFTGPYAASQILPNLLLLQSWTHLTENLSFNTAAWSISIEYWTYMIFASTMIVASSGRYLLWTVIAFAGFALFYSHADVLTLYAQKGLGCFFAGALTYAVFNRLRRWIEPGFALLSVLEALAVIAIWAILTSELQQKVLAASAVFCVTIVLFAFDGGVLSYVLKHEFFARLGRLSYSIYLTHLAVLFFVISAFMVVQKKTGFEAAPMIANTRYLDTGHVWLNNLIMLLILAVVVTISSATYHYVELKGQRLGKQLLLRRTTMPVA</sequence>
<feature type="transmembrane region" description="Helical" evidence="1">
    <location>
        <begin position="248"/>
        <end position="272"/>
    </location>
</feature>
<dbReference type="InterPro" id="IPR050879">
    <property type="entry name" value="Acyltransferase_3"/>
</dbReference>
<evidence type="ECO:0000259" key="2">
    <source>
        <dbReference type="Pfam" id="PF01757"/>
    </source>
</evidence>
<keyword evidence="3" id="KW-0808">Transferase</keyword>
<dbReference type="RefSeq" id="WP_074891177.1">
    <property type="nucleotide sequence ID" value="NZ_FOHW01000023.1"/>
</dbReference>
<name>A0A1I0GTD2_9PSED</name>
<protein>
    <submittedName>
        <fullName evidence="3">Peptidoglycan/LPS O-acetylase OafA/YrhL, contains acyltransferase and SGNH-hydrolase domains</fullName>
    </submittedName>
</protein>
<dbReference type="Pfam" id="PF01757">
    <property type="entry name" value="Acyl_transf_3"/>
    <property type="match status" value="1"/>
</dbReference>
<evidence type="ECO:0000313" key="4">
    <source>
        <dbReference type="Proteomes" id="UP000182332"/>
    </source>
</evidence>
<feature type="transmembrane region" description="Helical" evidence="1">
    <location>
        <begin position="43"/>
        <end position="61"/>
    </location>
</feature>
<feature type="transmembrane region" description="Helical" evidence="1">
    <location>
        <begin position="82"/>
        <end position="101"/>
    </location>
</feature>
<dbReference type="OrthoDB" id="9767863at2"/>
<dbReference type="AlphaFoldDB" id="A0A1I0GTD2"/>
<feature type="transmembrane region" description="Helical" evidence="1">
    <location>
        <begin position="169"/>
        <end position="187"/>
    </location>
</feature>
<accession>A0A1I0GTD2</accession>
<evidence type="ECO:0000313" key="3">
    <source>
        <dbReference type="EMBL" id="SET74360.1"/>
    </source>
</evidence>
<dbReference type="GO" id="GO:0016747">
    <property type="term" value="F:acyltransferase activity, transferring groups other than amino-acyl groups"/>
    <property type="evidence" value="ECO:0007669"/>
    <property type="project" value="InterPro"/>
</dbReference>
<keyword evidence="1" id="KW-1133">Transmembrane helix</keyword>
<feature type="transmembrane region" description="Helical" evidence="1">
    <location>
        <begin position="284"/>
        <end position="306"/>
    </location>
</feature>
<dbReference type="InterPro" id="IPR002656">
    <property type="entry name" value="Acyl_transf_3_dom"/>
</dbReference>
<gene>
    <name evidence="3" type="ORF">SAMN05216197_12345</name>
</gene>
<organism evidence="3 4">
    <name type="scientific">Pseudomonas graminis</name>
    <dbReference type="NCBI Taxonomy" id="158627"/>
    <lineage>
        <taxon>Bacteria</taxon>
        <taxon>Pseudomonadati</taxon>
        <taxon>Pseudomonadota</taxon>
        <taxon>Gammaproteobacteria</taxon>
        <taxon>Pseudomonadales</taxon>
        <taxon>Pseudomonadaceae</taxon>
        <taxon>Pseudomonas</taxon>
    </lineage>
</organism>
<feature type="transmembrane region" description="Helical" evidence="1">
    <location>
        <begin position="334"/>
        <end position="354"/>
    </location>
</feature>
<keyword evidence="3" id="KW-0012">Acyltransferase</keyword>
<dbReference type="EMBL" id="FOHW01000023">
    <property type="protein sequence ID" value="SET74360.1"/>
    <property type="molecule type" value="Genomic_DNA"/>
</dbReference>
<feature type="transmembrane region" description="Helical" evidence="1">
    <location>
        <begin position="193"/>
        <end position="211"/>
    </location>
</feature>
<keyword evidence="1" id="KW-0812">Transmembrane</keyword>
<feature type="domain" description="Acyltransferase 3" evidence="2">
    <location>
        <begin position="8"/>
        <end position="351"/>
    </location>
</feature>